<reference evidence="4 5" key="1">
    <citation type="submission" date="2021-06" db="EMBL/GenBank/DDBJ databases">
        <authorList>
            <person name="Sun Q."/>
            <person name="Li D."/>
        </authorList>
    </citation>
    <scope>NUCLEOTIDE SEQUENCE [LARGE SCALE GENOMIC DNA]</scope>
    <source>
        <strain evidence="4 5">MSJ-11</strain>
    </source>
</reference>
<dbReference type="Pfam" id="PF00589">
    <property type="entry name" value="Phage_integrase"/>
    <property type="match status" value="1"/>
</dbReference>
<protein>
    <submittedName>
        <fullName evidence="4">Tyrosine-type recombinase/integrase</fullName>
    </submittedName>
</protein>
<keyword evidence="2" id="KW-0238">DNA-binding</keyword>
<gene>
    <name evidence="4" type="ORF">KQI86_10195</name>
</gene>
<name>A0ABS6EHK2_9CLOT</name>
<feature type="domain" description="Tyr recombinase" evidence="3">
    <location>
        <begin position="321"/>
        <end position="524"/>
    </location>
</feature>
<evidence type="ECO:0000256" key="2">
    <source>
        <dbReference type="ARBA" id="ARBA00023125"/>
    </source>
</evidence>
<evidence type="ECO:0000313" key="4">
    <source>
        <dbReference type="EMBL" id="MBU5484703.1"/>
    </source>
</evidence>
<sequence length="662" mass="78770">MNNLQKIDNQQSKYDEIIEYLKQNDGYWLENNKWDLTEEVFKGERVKVGTSIFRYINFNNFQNIKLKNEVKYYILYHFKENLLGIKFLLRISETFNQLSIFLNRYYLDKESFESLKIDKVNNKWILHLLNNGFKPKSNGGVKAENYNYTINVIIAFIKDFYDCREETEKDIWCLKNIIGAKKSGATQSRQTNCLNFNYIPSYYRETVKKYYKTLITKKSFSHCFCILNIMNYFFNVFYKNGYTDGFIENLSRNDIEEYLYWINSDYNDKNPTYKSKFVSYIRTFLEYIQIAQYDKAPKKEVSFLIFQDDIPKRELNKDEVKKAKFVPEPILKQLDNNIMDLDRPQYIPIYILLRETGWRGTDILNLRYDNCLEQIWNSKEEKYNYYLCGEITKTGIAQLKIPIRDKVADMVQEAIDKAKELSTEENNPKKYLFNTYEGKLKGKPLNKASLLRTIKRLIEEKDIRDVNGELYHFRLHSLRHTRAKEYVEQGMGISIIQQILGHQSLQMTVHYATVTENTLYEKWKNTEDLDLFRVNAETNKLEQVDLNSDDGENLIRYEYVKKNLDAVRVPFGVCFKPSKLPCKQQMNHCLTCASFCTTVENIPEYEEEINSVKKQIEISERCGRELWAEKNKTYLKLLEDTLERVREQKILHKNGGSREDVQ</sequence>
<organism evidence="4 5">
    <name type="scientific">Clostridium mobile</name>
    <dbReference type="NCBI Taxonomy" id="2841512"/>
    <lineage>
        <taxon>Bacteria</taxon>
        <taxon>Bacillati</taxon>
        <taxon>Bacillota</taxon>
        <taxon>Clostridia</taxon>
        <taxon>Eubacteriales</taxon>
        <taxon>Clostridiaceae</taxon>
        <taxon>Clostridium</taxon>
    </lineage>
</organism>
<comment type="caution">
    <text evidence="4">The sequence shown here is derived from an EMBL/GenBank/DDBJ whole genome shotgun (WGS) entry which is preliminary data.</text>
</comment>
<dbReference type="InterPro" id="IPR050090">
    <property type="entry name" value="Tyrosine_recombinase_XerCD"/>
</dbReference>
<dbReference type="Proteomes" id="UP000726170">
    <property type="component" value="Unassembled WGS sequence"/>
</dbReference>
<proteinExistence type="inferred from homology"/>
<dbReference type="InterPro" id="IPR002104">
    <property type="entry name" value="Integrase_catalytic"/>
</dbReference>
<dbReference type="PANTHER" id="PTHR30349:SF41">
    <property type="entry name" value="INTEGRASE_RECOMBINASE PROTEIN MJ0367-RELATED"/>
    <property type="match status" value="1"/>
</dbReference>
<keyword evidence="5" id="KW-1185">Reference proteome</keyword>
<evidence type="ECO:0000313" key="5">
    <source>
        <dbReference type="Proteomes" id="UP000726170"/>
    </source>
</evidence>
<evidence type="ECO:0000256" key="1">
    <source>
        <dbReference type="ARBA" id="ARBA00008857"/>
    </source>
</evidence>
<comment type="similarity">
    <text evidence="1">Belongs to the 'phage' integrase family.</text>
</comment>
<dbReference type="CDD" id="cd01187">
    <property type="entry name" value="INT_tnpB_C_Tn554"/>
    <property type="match status" value="1"/>
</dbReference>
<accession>A0ABS6EHK2</accession>
<evidence type="ECO:0000259" key="3">
    <source>
        <dbReference type="PROSITE" id="PS51898"/>
    </source>
</evidence>
<dbReference type="RefSeq" id="WP_216439163.1">
    <property type="nucleotide sequence ID" value="NZ_JAHLQF010000002.1"/>
</dbReference>
<dbReference type="PROSITE" id="PS51898">
    <property type="entry name" value="TYR_RECOMBINASE"/>
    <property type="match status" value="1"/>
</dbReference>
<dbReference type="PANTHER" id="PTHR30349">
    <property type="entry name" value="PHAGE INTEGRASE-RELATED"/>
    <property type="match status" value="1"/>
</dbReference>
<dbReference type="EMBL" id="JAHLQF010000002">
    <property type="protein sequence ID" value="MBU5484703.1"/>
    <property type="molecule type" value="Genomic_DNA"/>
</dbReference>